<dbReference type="Proteomes" id="UP000826195">
    <property type="component" value="Unassembled WGS sequence"/>
</dbReference>
<dbReference type="AlphaFoldDB" id="A0AAV7ILV9"/>
<name>A0AAV7ILV9_COTGL</name>
<keyword evidence="2" id="KW-1185">Reference proteome</keyword>
<accession>A0AAV7ILV9</accession>
<evidence type="ECO:0000313" key="1">
    <source>
        <dbReference type="EMBL" id="KAH0554563.1"/>
    </source>
</evidence>
<reference evidence="1 2" key="1">
    <citation type="journal article" date="2021" name="J. Hered.">
        <title>A chromosome-level genome assembly of the parasitoid wasp, Cotesia glomerata (Hymenoptera: Braconidae).</title>
        <authorList>
            <person name="Pinto B.J."/>
            <person name="Weis J.J."/>
            <person name="Gamble T."/>
            <person name="Ode P.J."/>
            <person name="Paul R."/>
            <person name="Zaspel J.M."/>
        </authorList>
    </citation>
    <scope>NUCLEOTIDE SEQUENCE [LARGE SCALE GENOMIC DNA]</scope>
    <source>
        <strain evidence="1">CgM1</strain>
    </source>
</reference>
<organism evidence="1 2">
    <name type="scientific">Cotesia glomerata</name>
    <name type="common">Lepidopteran parasitic wasp</name>
    <name type="synonym">Apanteles glomeratus</name>
    <dbReference type="NCBI Taxonomy" id="32391"/>
    <lineage>
        <taxon>Eukaryota</taxon>
        <taxon>Metazoa</taxon>
        <taxon>Ecdysozoa</taxon>
        <taxon>Arthropoda</taxon>
        <taxon>Hexapoda</taxon>
        <taxon>Insecta</taxon>
        <taxon>Pterygota</taxon>
        <taxon>Neoptera</taxon>
        <taxon>Endopterygota</taxon>
        <taxon>Hymenoptera</taxon>
        <taxon>Apocrita</taxon>
        <taxon>Ichneumonoidea</taxon>
        <taxon>Braconidae</taxon>
        <taxon>Microgastrinae</taxon>
        <taxon>Cotesia</taxon>
    </lineage>
</organism>
<gene>
    <name evidence="1" type="ORF">KQX54_011364</name>
</gene>
<dbReference type="EMBL" id="JAHXZJ010001119">
    <property type="protein sequence ID" value="KAH0554563.1"/>
    <property type="molecule type" value="Genomic_DNA"/>
</dbReference>
<protein>
    <submittedName>
        <fullName evidence="1">Uncharacterized protein</fullName>
    </submittedName>
</protein>
<evidence type="ECO:0000313" key="2">
    <source>
        <dbReference type="Proteomes" id="UP000826195"/>
    </source>
</evidence>
<proteinExistence type="predicted"/>
<sequence>MGVEYGDTDNVTTYNPDVEELIRREQDRRVVQEGTAVWRRRKEQLLRQKHHEQLQLRHLQSTYSPWGKPGGGAPYFGSLKKKNVILEPLSPPSSQVSLQPWGRPGPGGLPWRDPRLLGVRFMESMGWTTKSFLRRLTSSNQRELTPSMQEFFDAKSRPEITESSGRLDGVRPFTSIQNECKNTPYDYKLTGGIELVPLLTARKCHSNPVKYINTDATRPGYILDSHRSLNIENRDYTAALSEQISRKRERILEEKRLEQESCRRHFDTWRKLWGRPGHGAPIDHAYRNDLHAILYRAVPRVY</sequence>
<comment type="caution">
    <text evidence="1">The sequence shown here is derived from an EMBL/GenBank/DDBJ whole genome shotgun (WGS) entry which is preliminary data.</text>
</comment>